<evidence type="ECO:0000256" key="4">
    <source>
        <dbReference type="ARBA" id="ARBA00022475"/>
    </source>
</evidence>
<keyword evidence="16" id="KW-1185">Reference proteome</keyword>
<dbReference type="EMBL" id="FRCZ01000006">
    <property type="protein sequence ID" value="SHN28691.1"/>
    <property type="molecule type" value="Genomic_DNA"/>
</dbReference>
<keyword evidence="11" id="KW-0902">Two-component regulatory system</keyword>
<evidence type="ECO:0000256" key="9">
    <source>
        <dbReference type="ARBA" id="ARBA00022840"/>
    </source>
</evidence>
<evidence type="ECO:0000313" key="15">
    <source>
        <dbReference type="EMBL" id="SHN28691.1"/>
    </source>
</evidence>
<dbReference type="GO" id="GO:0000155">
    <property type="term" value="F:phosphorelay sensor kinase activity"/>
    <property type="evidence" value="ECO:0007669"/>
    <property type="project" value="TreeGrafter"/>
</dbReference>
<dbReference type="InterPro" id="IPR004358">
    <property type="entry name" value="Sig_transdc_His_kin-like_C"/>
</dbReference>
<evidence type="ECO:0000256" key="12">
    <source>
        <dbReference type="ARBA" id="ARBA00023136"/>
    </source>
</evidence>
<keyword evidence="10 13" id="KW-1133">Transmembrane helix</keyword>
<accession>A0A1M7QD94</accession>
<organism evidence="15 16">
    <name type="scientific">Gracilibacillus kekensis</name>
    <dbReference type="NCBI Taxonomy" id="1027249"/>
    <lineage>
        <taxon>Bacteria</taxon>
        <taxon>Bacillati</taxon>
        <taxon>Bacillota</taxon>
        <taxon>Bacilli</taxon>
        <taxon>Bacillales</taxon>
        <taxon>Bacillaceae</taxon>
        <taxon>Gracilibacillus</taxon>
    </lineage>
</organism>
<dbReference type="PANTHER" id="PTHR45453">
    <property type="entry name" value="PHOSPHATE REGULON SENSOR PROTEIN PHOR"/>
    <property type="match status" value="1"/>
</dbReference>
<dbReference type="GO" id="GO:0005524">
    <property type="term" value="F:ATP binding"/>
    <property type="evidence" value="ECO:0007669"/>
    <property type="project" value="UniProtKB-KW"/>
</dbReference>
<feature type="transmembrane region" description="Helical" evidence="13">
    <location>
        <begin position="42"/>
        <end position="59"/>
    </location>
</feature>
<comment type="catalytic activity">
    <reaction evidence="1">
        <text>ATP + protein L-histidine = ADP + protein N-phospho-L-histidine.</text>
        <dbReference type="EC" id="2.7.13.3"/>
    </reaction>
</comment>
<dbReference type="PROSITE" id="PS50109">
    <property type="entry name" value="HIS_KIN"/>
    <property type="match status" value="1"/>
</dbReference>
<evidence type="ECO:0000256" key="1">
    <source>
        <dbReference type="ARBA" id="ARBA00000085"/>
    </source>
</evidence>
<dbReference type="OrthoDB" id="9780487at2"/>
<keyword evidence="4" id="KW-1003">Cell membrane</keyword>
<dbReference type="InterPro" id="IPR005467">
    <property type="entry name" value="His_kinase_dom"/>
</dbReference>
<keyword evidence="7" id="KW-0547">Nucleotide-binding</keyword>
<keyword evidence="6 13" id="KW-0812">Transmembrane</keyword>
<evidence type="ECO:0000256" key="11">
    <source>
        <dbReference type="ARBA" id="ARBA00023012"/>
    </source>
</evidence>
<evidence type="ECO:0000259" key="14">
    <source>
        <dbReference type="PROSITE" id="PS50109"/>
    </source>
</evidence>
<dbReference type="PRINTS" id="PR00344">
    <property type="entry name" value="BCTRLSENSOR"/>
</dbReference>
<keyword evidence="8 15" id="KW-0418">Kinase</keyword>
<keyword evidence="5" id="KW-0808">Transferase</keyword>
<evidence type="ECO:0000256" key="3">
    <source>
        <dbReference type="ARBA" id="ARBA00012438"/>
    </source>
</evidence>
<evidence type="ECO:0000313" key="16">
    <source>
        <dbReference type="Proteomes" id="UP000184184"/>
    </source>
</evidence>
<dbReference type="GO" id="GO:0005886">
    <property type="term" value="C:plasma membrane"/>
    <property type="evidence" value="ECO:0007669"/>
    <property type="project" value="UniProtKB-SubCell"/>
</dbReference>
<dbReference type="InterPro" id="IPR050351">
    <property type="entry name" value="BphY/WalK/GraS-like"/>
</dbReference>
<evidence type="ECO:0000256" key="8">
    <source>
        <dbReference type="ARBA" id="ARBA00022777"/>
    </source>
</evidence>
<evidence type="ECO:0000256" key="13">
    <source>
        <dbReference type="SAM" id="Phobius"/>
    </source>
</evidence>
<feature type="domain" description="Histidine kinase" evidence="14">
    <location>
        <begin position="123"/>
        <end position="333"/>
    </location>
</feature>
<dbReference type="GO" id="GO:0004721">
    <property type="term" value="F:phosphoprotein phosphatase activity"/>
    <property type="evidence" value="ECO:0007669"/>
    <property type="project" value="TreeGrafter"/>
</dbReference>
<dbReference type="SMART" id="SM00387">
    <property type="entry name" value="HATPase_c"/>
    <property type="match status" value="1"/>
</dbReference>
<proteinExistence type="predicted"/>
<keyword evidence="9" id="KW-0067">ATP-binding</keyword>
<protein>
    <recommendedName>
        <fullName evidence="3">histidine kinase</fullName>
        <ecNumber evidence="3">2.7.13.3</ecNumber>
    </recommendedName>
</protein>
<evidence type="ECO:0000256" key="2">
    <source>
        <dbReference type="ARBA" id="ARBA00004651"/>
    </source>
</evidence>
<dbReference type="InterPro" id="IPR036890">
    <property type="entry name" value="HATPase_C_sf"/>
</dbReference>
<name>A0A1M7QD94_9BACI</name>
<evidence type="ECO:0000256" key="7">
    <source>
        <dbReference type="ARBA" id="ARBA00022741"/>
    </source>
</evidence>
<dbReference type="Proteomes" id="UP000184184">
    <property type="component" value="Unassembled WGS sequence"/>
</dbReference>
<dbReference type="AlphaFoldDB" id="A0A1M7QD94"/>
<evidence type="ECO:0000256" key="10">
    <source>
        <dbReference type="ARBA" id="ARBA00022989"/>
    </source>
</evidence>
<dbReference type="SUPFAM" id="SSF55874">
    <property type="entry name" value="ATPase domain of HSP90 chaperone/DNA topoisomerase II/histidine kinase"/>
    <property type="match status" value="1"/>
</dbReference>
<dbReference type="RefSeq" id="WP_073202727.1">
    <property type="nucleotide sequence ID" value="NZ_FRCZ01000006.1"/>
</dbReference>
<dbReference type="EC" id="2.7.13.3" evidence="3"/>
<comment type="subcellular location">
    <subcellularLocation>
        <location evidence="2">Cell membrane</location>
        <topology evidence="2">Multi-pass membrane protein</topology>
    </subcellularLocation>
</comment>
<feature type="transmembrane region" description="Helical" evidence="13">
    <location>
        <begin position="12"/>
        <end position="30"/>
    </location>
</feature>
<sequence length="333" mass="39295">MKAYLKDQIGMILFFYSQIVLVMIVARLASGIDGEAISNNNLVYMLVIVTFFLIIYHIYRYNKFRDIYRHTVEEESESAWLPEPPDQLTSQLKEHYEKQYHSYKQQVEKLHAEKRQENIFMQQWIHQMKTPLSVLGLTLEKEQENLPADLKQSMEEELDRIKHGLQLALYQSRLQQFERDFHVEKIYLNEHIRSLIQEYKSNFIRNRVYPKIEIDQDLFVYSDQKWLGFVLEQIINNAIKYASQTNSQITFSTDNWYGAVQLSISDQGIGIPQQDLTRIFDPFFTGENGRHYRESTGMGLFLAKQICDALDHRLEVISEVEKGTTISIEFNPS</sequence>
<dbReference type="PANTHER" id="PTHR45453:SF2">
    <property type="entry name" value="HISTIDINE KINASE"/>
    <property type="match status" value="1"/>
</dbReference>
<keyword evidence="12 13" id="KW-0472">Membrane</keyword>
<dbReference type="GO" id="GO:0016036">
    <property type="term" value="P:cellular response to phosphate starvation"/>
    <property type="evidence" value="ECO:0007669"/>
    <property type="project" value="TreeGrafter"/>
</dbReference>
<dbReference type="STRING" id="1027249.SAMN05216179_3085"/>
<gene>
    <name evidence="15" type="ORF">SAMN05216179_3085</name>
</gene>
<evidence type="ECO:0000256" key="6">
    <source>
        <dbReference type="ARBA" id="ARBA00022692"/>
    </source>
</evidence>
<reference evidence="15 16" key="1">
    <citation type="submission" date="2016-11" db="EMBL/GenBank/DDBJ databases">
        <authorList>
            <person name="Jaros S."/>
            <person name="Januszkiewicz K."/>
            <person name="Wedrychowicz H."/>
        </authorList>
    </citation>
    <scope>NUCLEOTIDE SEQUENCE [LARGE SCALE GENOMIC DNA]</scope>
    <source>
        <strain evidence="15 16">CGMCC 1.10681</strain>
    </source>
</reference>
<dbReference type="Pfam" id="PF02518">
    <property type="entry name" value="HATPase_c"/>
    <property type="match status" value="1"/>
</dbReference>
<dbReference type="InterPro" id="IPR003594">
    <property type="entry name" value="HATPase_dom"/>
</dbReference>
<dbReference type="FunFam" id="3.30.565.10:FF:000057">
    <property type="entry name" value="Sensor histidine kinase"/>
    <property type="match status" value="1"/>
</dbReference>
<evidence type="ECO:0000256" key="5">
    <source>
        <dbReference type="ARBA" id="ARBA00022679"/>
    </source>
</evidence>
<dbReference type="Gene3D" id="3.30.565.10">
    <property type="entry name" value="Histidine kinase-like ATPase, C-terminal domain"/>
    <property type="match status" value="1"/>
</dbReference>